<feature type="non-terminal residue" evidence="1">
    <location>
        <position position="101"/>
    </location>
</feature>
<protein>
    <submittedName>
        <fullName evidence="1">Uncharacterized protein</fullName>
    </submittedName>
</protein>
<evidence type="ECO:0000313" key="2">
    <source>
        <dbReference type="Proteomes" id="UP000228497"/>
    </source>
</evidence>
<reference evidence="2" key="1">
    <citation type="submission" date="2017-09" db="EMBL/GenBank/DDBJ databases">
        <title>Depth-based differentiation of microbial function through sediment-hosted aquifers and enrichment of novel symbionts in the deep terrestrial subsurface.</title>
        <authorList>
            <person name="Probst A.J."/>
            <person name="Ladd B."/>
            <person name="Jarett J.K."/>
            <person name="Geller-Mcgrath D.E."/>
            <person name="Sieber C.M.K."/>
            <person name="Emerson J.B."/>
            <person name="Anantharaman K."/>
            <person name="Thomas B.C."/>
            <person name="Malmstrom R."/>
            <person name="Stieglmeier M."/>
            <person name="Klingl A."/>
            <person name="Woyke T."/>
            <person name="Ryan C.M."/>
            <person name="Banfield J.F."/>
        </authorList>
    </citation>
    <scope>NUCLEOTIDE SEQUENCE [LARGE SCALE GENOMIC DNA]</scope>
</reference>
<evidence type="ECO:0000313" key="1">
    <source>
        <dbReference type="EMBL" id="PIV86925.1"/>
    </source>
</evidence>
<accession>A0A2M7FD84</accession>
<dbReference type="Proteomes" id="UP000228497">
    <property type="component" value="Unassembled WGS sequence"/>
</dbReference>
<sequence length="101" mass="11591">MNSRELMIAAMRREPTERIPTMPQICHDLPVRIYAGEFPTGGRDWLDGLQRCIEDPAVIYDLVIRLVQQVGCDGLRLFIKPEPMRIVRNGDELIVLDRETG</sequence>
<dbReference type="EMBL" id="PFFD01000117">
    <property type="protein sequence ID" value="PIV86925.1"/>
    <property type="molecule type" value="Genomic_DNA"/>
</dbReference>
<name>A0A2M7FD84_9BACT</name>
<proteinExistence type="predicted"/>
<comment type="caution">
    <text evidence="1">The sequence shown here is derived from an EMBL/GenBank/DDBJ whole genome shotgun (WGS) entry which is preliminary data.</text>
</comment>
<organism evidence="1 2">
    <name type="scientific">Candidatus Kaiserbacteria bacterium CG17_big_fil_post_rev_8_21_14_2_50_51_7</name>
    <dbReference type="NCBI Taxonomy" id="1974613"/>
    <lineage>
        <taxon>Bacteria</taxon>
        <taxon>Candidatus Kaiseribacteriota</taxon>
    </lineage>
</organism>
<dbReference type="AlphaFoldDB" id="A0A2M7FD84"/>
<gene>
    <name evidence="1" type="ORF">COW49_02530</name>
</gene>